<accession>A0A4S8QJH0</accession>
<feature type="region of interest" description="Disordered" evidence="1">
    <location>
        <begin position="30"/>
        <end position="77"/>
    </location>
</feature>
<evidence type="ECO:0000256" key="1">
    <source>
        <dbReference type="SAM" id="MobiDB-lite"/>
    </source>
</evidence>
<dbReference type="RefSeq" id="WP_136534492.1">
    <property type="nucleotide sequence ID" value="NZ_STGY01000042.1"/>
</dbReference>
<feature type="chain" id="PRO_5020748240" evidence="2">
    <location>
        <begin position="29"/>
        <end position="77"/>
    </location>
</feature>
<organism evidence="3 4">
    <name type="scientific">Glycomyces buryatensis</name>
    <dbReference type="NCBI Taxonomy" id="2570927"/>
    <lineage>
        <taxon>Bacteria</taxon>
        <taxon>Bacillati</taxon>
        <taxon>Actinomycetota</taxon>
        <taxon>Actinomycetes</taxon>
        <taxon>Glycomycetales</taxon>
        <taxon>Glycomycetaceae</taxon>
        <taxon>Glycomyces</taxon>
    </lineage>
</organism>
<dbReference type="EMBL" id="STGY01000042">
    <property type="protein sequence ID" value="THV41529.1"/>
    <property type="molecule type" value="Genomic_DNA"/>
</dbReference>
<reference evidence="4" key="1">
    <citation type="submission" date="2019-04" db="EMBL/GenBank/DDBJ databases">
        <title>Nocardioides xinjiangensis sp. nov.</title>
        <authorList>
            <person name="Liu S."/>
        </authorList>
    </citation>
    <scope>NUCLEOTIDE SEQUENCE [LARGE SCALE GENOMIC DNA]</scope>
    <source>
        <strain evidence="4">18</strain>
    </source>
</reference>
<proteinExistence type="predicted"/>
<name>A0A4S8QJH0_9ACTN</name>
<keyword evidence="2" id="KW-0732">Signal</keyword>
<gene>
    <name evidence="3" type="ORF">FAB82_10485</name>
</gene>
<protein>
    <submittedName>
        <fullName evidence="3">Uncharacterized protein</fullName>
    </submittedName>
</protein>
<sequence length="77" mass="7816">MRKRNAYLIVGAAALVAAAGIAIVLAQAATPDAPAPGGPDGIVSPTGEVSGQLTGDELSEHWDSERMSEAEPPDMSE</sequence>
<reference evidence="3 4" key="2">
    <citation type="submission" date="2019-05" db="EMBL/GenBank/DDBJ databases">
        <title>Glycomyces buryatensis sp. nov.</title>
        <authorList>
            <person name="Nikitina E."/>
        </authorList>
    </citation>
    <scope>NUCLEOTIDE SEQUENCE [LARGE SCALE GENOMIC DNA]</scope>
    <source>
        <strain evidence="3 4">18</strain>
    </source>
</reference>
<keyword evidence="4" id="KW-1185">Reference proteome</keyword>
<evidence type="ECO:0000313" key="3">
    <source>
        <dbReference type="EMBL" id="THV41529.1"/>
    </source>
</evidence>
<dbReference type="AlphaFoldDB" id="A0A4S8QJH0"/>
<evidence type="ECO:0000313" key="4">
    <source>
        <dbReference type="Proteomes" id="UP000308760"/>
    </source>
</evidence>
<feature type="signal peptide" evidence="2">
    <location>
        <begin position="1"/>
        <end position="28"/>
    </location>
</feature>
<dbReference type="Proteomes" id="UP000308760">
    <property type="component" value="Unassembled WGS sequence"/>
</dbReference>
<comment type="caution">
    <text evidence="3">The sequence shown here is derived from an EMBL/GenBank/DDBJ whole genome shotgun (WGS) entry which is preliminary data.</text>
</comment>
<evidence type="ECO:0000256" key="2">
    <source>
        <dbReference type="SAM" id="SignalP"/>
    </source>
</evidence>
<feature type="compositionally biased region" description="Basic and acidic residues" evidence="1">
    <location>
        <begin position="58"/>
        <end position="69"/>
    </location>
</feature>